<feature type="transmembrane region" description="Helical" evidence="1">
    <location>
        <begin position="76"/>
        <end position="93"/>
    </location>
</feature>
<dbReference type="KEGG" id="cyz:C3B44_04375"/>
<keyword evidence="3" id="KW-1185">Reference proteome</keyword>
<comment type="caution">
    <text evidence="2">The sequence shown here is derived from an EMBL/GenBank/DDBJ whole genome shotgun (WGS) entry which is preliminary data.</text>
</comment>
<evidence type="ECO:0000313" key="2">
    <source>
        <dbReference type="EMBL" id="PWC01502.1"/>
    </source>
</evidence>
<sequence length="199" mass="21534">MSPPRAQVCKDIREKICSGGPPGTQVVVGHLQVFLRRANVAASHNETYEVYNGVSTRDVPHAKWGYSELNRTTVQVAGWISVAVLLLFNFGNHEGHVETIWLISLAAVVAIGLILHAFEPRLGQVRTLTGHNKPEGHVEPDHVYNQKTLSGQYAELTDSQLRSLNIDPSRVAHLRSGNNAAVSSGAATAATEVDGSLEK</sequence>
<name>A0A2U1T682_9CORY</name>
<keyword evidence="1" id="KW-0812">Transmembrane</keyword>
<keyword evidence="1" id="KW-1133">Transmembrane helix</keyword>
<evidence type="ECO:0000256" key="1">
    <source>
        <dbReference type="SAM" id="Phobius"/>
    </source>
</evidence>
<organism evidence="2 3">
    <name type="scientific">Corynebacterium yudongzhengii</name>
    <dbReference type="NCBI Taxonomy" id="2080740"/>
    <lineage>
        <taxon>Bacteria</taxon>
        <taxon>Bacillati</taxon>
        <taxon>Actinomycetota</taxon>
        <taxon>Actinomycetes</taxon>
        <taxon>Mycobacteriales</taxon>
        <taxon>Corynebacteriaceae</taxon>
        <taxon>Corynebacterium</taxon>
    </lineage>
</organism>
<keyword evidence="1" id="KW-0472">Membrane</keyword>
<gene>
    <name evidence="2" type="ORF">DF222_06800</name>
</gene>
<proteinExistence type="predicted"/>
<dbReference type="InterPro" id="IPR024341">
    <property type="entry name" value="DUF2631"/>
</dbReference>
<reference evidence="3" key="1">
    <citation type="submission" date="2018-04" db="EMBL/GenBank/DDBJ databases">
        <authorList>
            <person name="Liu S."/>
            <person name="Wang Z."/>
            <person name="Li J."/>
        </authorList>
    </citation>
    <scope>NUCLEOTIDE SEQUENCE [LARGE SCALE GENOMIC DNA]</scope>
    <source>
        <strain evidence="3">2189</strain>
    </source>
</reference>
<dbReference type="OrthoDB" id="3401220at2"/>
<dbReference type="AlphaFoldDB" id="A0A2U1T682"/>
<dbReference type="EMBL" id="QEEZ01000011">
    <property type="protein sequence ID" value="PWC01502.1"/>
    <property type="molecule type" value="Genomic_DNA"/>
</dbReference>
<protein>
    <submittedName>
        <fullName evidence="2">DUF2631 domain-containing protein</fullName>
    </submittedName>
</protein>
<feature type="transmembrane region" description="Helical" evidence="1">
    <location>
        <begin position="99"/>
        <end position="118"/>
    </location>
</feature>
<accession>A0A2U1T682</accession>
<evidence type="ECO:0000313" key="3">
    <source>
        <dbReference type="Proteomes" id="UP000244989"/>
    </source>
</evidence>
<dbReference type="Pfam" id="PF10939">
    <property type="entry name" value="DUF2631"/>
    <property type="match status" value="1"/>
</dbReference>
<dbReference type="Proteomes" id="UP000244989">
    <property type="component" value="Unassembled WGS sequence"/>
</dbReference>